<evidence type="ECO:0000256" key="1">
    <source>
        <dbReference type="SAM" id="Phobius"/>
    </source>
</evidence>
<evidence type="ECO:0000313" key="2">
    <source>
        <dbReference type="Ensembl" id="ENSCJAP00000081343.1"/>
    </source>
</evidence>
<proteinExistence type="predicted"/>
<dbReference type="PANTHER" id="PTHR12138">
    <property type="entry name" value="PRIMATE-EXPANDED PROTEIN FAMILY"/>
    <property type="match status" value="1"/>
</dbReference>
<keyword evidence="1" id="KW-0472">Membrane</keyword>
<name>A0A8I3VY04_CALJA</name>
<dbReference type="Proteomes" id="UP000008225">
    <property type="component" value="Chromosome X"/>
</dbReference>
<keyword evidence="1" id="KW-1133">Transmembrane helix</keyword>
<dbReference type="PANTHER" id="PTHR12138:SF75">
    <property type="entry name" value="SECRETED PROTEIN"/>
    <property type="match status" value="1"/>
</dbReference>
<reference evidence="2" key="3">
    <citation type="submission" date="2025-09" db="UniProtKB">
        <authorList>
            <consortium name="Ensembl"/>
        </authorList>
    </citation>
    <scope>IDENTIFICATION</scope>
</reference>
<accession>A0A8I3VY04</accession>
<dbReference type="AlphaFoldDB" id="A0A8I3VY04"/>
<protein>
    <submittedName>
        <fullName evidence="2">Uncharacterized protein</fullName>
    </submittedName>
</protein>
<sequence>SPKYLTVSPAIPPFPLFELLAFFVCSFVCFHFYFVLFFKRVLLLLPRLECSGAISAHCQLCLLDSSSSPTSAFQVAGTTSTHHHALLIFRIFSRDGVSPC</sequence>
<dbReference type="GeneTree" id="ENSGT00940000166898"/>
<dbReference type="Ensembl" id="ENSCJAT00000139487.1">
    <property type="protein sequence ID" value="ENSCJAP00000081343.1"/>
    <property type="gene ID" value="ENSCJAG00000074256.1"/>
</dbReference>
<reference evidence="2" key="2">
    <citation type="submission" date="2025-08" db="UniProtKB">
        <authorList>
            <consortium name="Ensembl"/>
        </authorList>
    </citation>
    <scope>IDENTIFICATION</scope>
</reference>
<evidence type="ECO:0000313" key="3">
    <source>
        <dbReference type="Proteomes" id="UP000008225"/>
    </source>
</evidence>
<keyword evidence="1" id="KW-0812">Transmembrane</keyword>
<reference evidence="2 3" key="1">
    <citation type="submission" date="2009-03" db="EMBL/GenBank/DDBJ databases">
        <authorList>
            <person name="Warren W."/>
            <person name="Ye L."/>
            <person name="Minx P."/>
            <person name="Worley K."/>
            <person name="Gibbs R."/>
            <person name="Wilson R.K."/>
        </authorList>
    </citation>
    <scope>NUCLEOTIDE SEQUENCE [LARGE SCALE GENOMIC DNA]</scope>
</reference>
<organism evidence="2 3">
    <name type="scientific">Callithrix jacchus</name>
    <name type="common">White-tufted-ear marmoset</name>
    <name type="synonym">Simia Jacchus</name>
    <dbReference type="NCBI Taxonomy" id="9483"/>
    <lineage>
        <taxon>Eukaryota</taxon>
        <taxon>Metazoa</taxon>
        <taxon>Chordata</taxon>
        <taxon>Craniata</taxon>
        <taxon>Vertebrata</taxon>
        <taxon>Euteleostomi</taxon>
        <taxon>Mammalia</taxon>
        <taxon>Eutheria</taxon>
        <taxon>Euarchontoglires</taxon>
        <taxon>Primates</taxon>
        <taxon>Haplorrhini</taxon>
        <taxon>Platyrrhini</taxon>
        <taxon>Cebidae</taxon>
        <taxon>Callitrichinae</taxon>
        <taxon>Callithrix</taxon>
        <taxon>Callithrix</taxon>
    </lineage>
</organism>
<feature type="transmembrane region" description="Helical" evidence="1">
    <location>
        <begin position="20"/>
        <end position="38"/>
    </location>
</feature>
<keyword evidence="3" id="KW-1185">Reference proteome</keyword>